<keyword evidence="6 8" id="KW-0472">Membrane</keyword>
<organism evidence="10 11">
    <name type="scientific">Rodentibacter caecimuris</name>
    <dbReference type="NCBI Taxonomy" id="1796644"/>
    <lineage>
        <taxon>Bacteria</taxon>
        <taxon>Pseudomonadati</taxon>
        <taxon>Pseudomonadota</taxon>
        <taxon>Gammaproteobacteria</taxon>
        <taxon>Pasteurellales</taxon>
        <taxon>Pasteurellaceae</taxon>
        <taxon>Rodentibacter</taxon>
    </lineage>
</organism>
<evidence type="ECO:0000256" key="1">
    <source>
        <dbReference type="ARBA" id="ARBA00004377"/>
    </source>
</evidence>
<reference evidence="10 11" key="1">
    <citation type="submission" date="2016-10" db="EMBL/GenBank/DDBJ databases">
        <title>Rodentibacter gen. nov. and new species.</title>
        <authorList>
            <person name="Christensen H."/>
        </authorList>
    </citation>
    <scope>NUCLEOTIDE SEQUENCE [LARGE SCALE GENOMIC DNA]</scope>
    <source>
        <strain evidence="10 11">1998236014</strain>
    </source>
</reference>
<feature type="domain" description="DUF218" evidence="9">
    <location>
        <begin position="60"/>
        <end position="180"/>
    </location>
</feature>
<dbReference type="InterPro" id="IPR003848">
    <property type="entry name" value="DUF218"/>
</dbReference>
<accession>A0ABX3KXL3</accession>
<comment type="subcellular location">
    <subcellularLocation>
        <location evidence="1">Cell inner membrane</location>
        <topology evidence="1">Single-pass membrane protein</topology>
    </subcellularLocation>
</comment>
<evidence type="ECO:0000313" key="11">
    <source>
        <dbReference type="Proteomes" id="UP000188820"/>
    </source>
</evidence>
<dbReference type="CDD" id="cd06259">
    <property type="entry name" value="YdcF-like"/>
    <property type="match status" value="1"/>
</dbReference>
<name>A0ABX3KXL3_9PAST</name>
<keyword evidence="4 8" id="KW-0812">Transmembrane</keyword>
<evidence type="ECO:0000256" key="6">
    <source>
        <dbReference type="ARBA" id="ARBA00023136"/>
    </source>
</evidence>
<evidence type="ECO:0000256" key="7">
    <source>
        <dbReference type="ARBA" id="ARBA00037355"/>
    </source>
</evidence>
<dbReference type="PANTHER" id="PTHR30336">
    <property type="entry name" value="INNER MEMBRANE PROTEIN, PROBABLE PERMEASE"/>
    <property type="match status" value="1"/>
</dbReference>
<comment type="function">
    <text evidence="7">Participates in the barrier function of the cell envelope.</text>
</comment>
<dbReference type="Proteomes" id="UP000188820">
    <property type="component" value="Unassembled WGS sequence"/>
</dbReference>
<evidence type="ECO:0000259" key="9">
    <source>
        <dbReference type="Pfam" id="PF02698"/>
    </source>
</evidence>
<gene>
    <name evidence="10" type="ORF">BKG89_08235</name>
</gene>
<evidence type="ECO:0000256" key="3">
    <source>
        <dbReference type="ARBA" id="ARBA00022519"/>
    </source>
</evidence>
<comment type="caution">
    <text evidence="10">The sequence shown here is derived from an EMBL/GenBank/DDBJ whole genome shotgun (WGS) entry which is preliminary data.</text>
</comment>
<dbReference type="PANTHER" id="PTHR30336:SF0">
    <property type="entry name" value="PROTEIN SANA"/>
    <property type="match status" value="1"/>
</dbReference>
<keyword evidence="11" id="KW-1185">Reference proteome</keyword>
<dbReference type="InterPro" id="IPR051599">
    <property type="entry name" value="Cell_Envelope_Assoc"/>
</dbReference>
<dbReference type="RefSeq" id="WP_077463928.1">
    <property type="nucleotide sequence ID" value="NZ_MLAA01000035.1"/>
</dbReference>
<keyword evidence="5 8" id="KW-1133">Transmembrane helix</keyword>
<dbReference type="Pfam" id="PF02698">
    <property type="entry name" value="DUF218"/>
    <property type="match status" value="1"/>
</dbReference>
<evidence type="ECO:0000256" key="2">
    <source>
        <dbReference type="ARBA" id="ARBA00022475"/>
    </source>
</evidence>
<dbReference type="EMBL" id="MLAA01000035">
    <property type="protein sequence ID" value="OOF68326.1"/>
    <property type="molecule type" value="Genomic_DNA"/>
</dbReference>
<keyword evidence="2" id="KW-1003">Cell membrane</keyword>
<evidence type="ECO:0000256" key="4">
    <source>
        <dbReference type="ARBA" id="ARBA00022692"/>
    </source>
</evidence>
<protein>
    <recommendedName>
        <fullName evidence="9">DUF218 domain-containing protein</fullName>
    </recommendedName>
</protein>
<proteinExistence type="predicted"/>
<sequence>MTALLPRLKEILVKKYLKYLTGLIAIAIVSCVFIDQLISYSVQEKVYRYINDIPHRPYSMVLGTSKYFINGRPNQYYRYRLEAAKALIDEQKTDYLLLSGDNRTLQYNEPRMMFRDLRKMGVPENKMFYDFAGFRTLDSVIRADKIFQIQPMIIVSQQFHCERALFIAKWNNIDAICFAAQQPDTYLSTRIREIFARVKALIDVIFGVKPHFLGMPEPLPM</sequence>
<keyword evidence="3" id="KW-0997">Cell inner membrane</keyword>
<dbReference type="PROSITE" id="PS51257">
    <property type="entry name" value="PROKAR_LIPOPROTEIN"/>
    <property type="match status" value="1"/>
</dbReference>
<evidence type="ECO:0000256" key="8">
    <source>
        <dbReference type="SAM" id="Phobius"/>
    </source>
</evidence>
<evidence type="ECO:0000256" key="5">
    <source>
        <dbReference type="ARBA" id="ARBA00022989"/>
    </source>
</evidence>
<evidence type="ECO:0000313" key="10">
    <source>
        <dbReference type="EMBL" id="OOF68326.1"/>
    </source>
</evidence>
<feature type="transmembrane region" description="Helical" evidence="8">
    <location>
        <begin position="16"/>
        <end position="38"/>
    </location>
</feature>